<evidence type="ECO:0000256" key="2">
    <source>
        <dbReference type="ARBA" id="ARBA00022475"/>
    </source>
</evidence>
<comment type="caution">
    <text evidence="7">The sequence shown here is derived from an EMBL/GenBank/DDBJ whole genome shotgun (WGS) entry which is preliminary data.</text>
</comment>
<dbReference type="eggNOG" id="COG0619">
    <property type="taxonomic scope" value="Bacteria"/>
</dbReference>
<dbReference type="PANTHER" id="PTHR34857:SF2">
    <property type="entry name" value="SLL0384 PROTEIN"/>
    <property type="match status" value="1"/>
</dbReference>
<name>F5RMJ0_9FIRM</name>
<evidence type="ECO:0000313" key="8">
    <source>
        <dbReference type="Proteomes" id="UP000004067"/>
    </source>
</evidence>
<feature type="transmembrane region" description="Helical" evidence="6">
    <location>
        <begin position="240"/>
        <end position="256"/>
    </location>
</feature>
<dbReference type="HOGENOM" id="CLU_076847_3_0_9"/>
<keyword evidence="4 6" id="KW-1133">Transmembrane helix</keyword>
<dbReference type="Proteomes" id="UP000004067">
    <property type="component" value="Unassembled WGS sequence"/>
</dbReference>
<keyword evidence="5 6" id="KW-0472">Membrane</keyword>
<reference evidence="7 8" key="1">
    <citation type="submission" date="2011-04" db="EMBL/GenBank/DDBJ databases">
        <authorList>
            <person name="Muzny D."/>
            <person name="Qin X."/>
            <person name="Deng J."/>
            <person name="Jiang H."/>
            <person name="Liu Y."/>
            <person name="Qu J."/>
            <person name="Song X.-Z."/>
            <person name="Zhang L."/>
            <person name="Thornton R."/>
            <person name="Coyle M."/>
            <person name="Francisco L."/>
            <person name="Jackson L."/>
            <person name="Javaid M."/>
            <person name="Korchina V."/>
            <person name="Kovar C."/>
            <person name="Mata R."/>
            <person name="Mathew T."/>
            <person name="Ngo R."/>
            <person name="Nguyen L."/>
            <person name="Nguyen N."/>
            <person name="Okwuonu G."/>
            <person name="Ongeri F."/>
            <person name="Pham C."/>
            <person name="Simmons D."/>
            <person name="Wilczek-Boney K."/>
            <person name="Hale W."/>
            <person name="Jakkamsetti A."/>
            <person name="Pham P."/>
            <person name="Ruth R."/>
            <person name="San Lucas F."/>
            <person name="Warren J."/>
            <person name="Zhang J."/>
            <person name="Zhao Z."/>
            <person name="Zhou C."/>
            <person name="Zhu D."/>
            <person name="Lee S."/>
            <person name="Bess C."/>
            <person name="Blankenburg K."/>
            <person name="Forbes L."/>
            <person name="Fu Q."/>
            <person name="Gubbala S."/>
            <person name="Hirani K."/>
            <person name="Jayaseelan J.C."/>
            <person name="Lara F."/>
            <person name="Munidasa M."/>
            <person name="Palculict T."/>
            <person name="Patil S."/>
            <person name="Pu L.-L."/>
            <person name="Saada N."/>
            <person name="Tang L."/>
            <person name="Weissenberger G."/>
            <person name="Zhu Y."/>
            <person name="Hemphill L."/>
            <person name="Shang Y."/>
            <person name="Youmans B."/>
            <person name="Ayvaz T."/>
            <person name="Ross M."/>
            <person name="Santibanez J."/>
            <person name="Aqrawi P."/>
            <person name="Gross S."/>
            <person name="Joshi V."/>
            <person name="Fowler G."/>
            <person name="Nazareth L."/>
            <person name="Reid J."/>
            <person name="Worley K."/>
            <person name="Petrosino J."/>
            <person name="Highlander S."/>
            <person name="Gibbs R."/>
        </authorList>
    </citation>
    <scope>NUCLEOTIDE SEQUENCE [LARGE SCALE GENOMIC DNA]</scope>
    <source>
        <strain evidence="7 8">DSM 2778</strain>
    </source>
</reference>
<evidence type="ECO:0000256" key="1">
    <source>
        <dbReference type="ARBA" id="ARBA00004141"/>
    </source>
</evidence>
<evidence type="ECO:0000256" key="3">
    <source>
        <dbReference type="ARBA" id="ARBA00022692"/>
    </source>
</evidence>
<dbReference type="EMBL" id="AFHQ01000033">
    <property type="protein sequence ID" value="EGK59881.1"/>
    <property type="molecule type" value="Genomic_DNA"/>
</dbReference>
<evidence type="ECO:0000256" key="6">
    <source>
        <dbReference type="SAM" id="Phobius"/>
    </source>
</evidence>
<evidence type="ECO:0000313" key="7">
    <source>
        <dbReference type="EMBL" id="EGK59881.1"/>
    </source>
</evidence>
<keyword evidence="3 6" id="KW-0812">Transmembrane</keyword>
<proteinExistence type="predicted"/>
<dbReference type="Pfam" id="PF02361">
    <property type="entry name" value="CbiQ"/>
    <property type="match status" value="1"/>
</dbReference>
<dbReference type="CDD" id="cd16914">
    <property type="entry name" value="EcfT"/>
    <property type="match status" value="1"/>
</dbReference>
<dbReference type="InterPro" id="IPR003339">
    <property type="entry name" value="ABC/ECF_trnsptr_transmembrane"/>
</dbReference>
<gene>
    <name evidence="7" type="ORF">HMPREF9081_1476</name>
</gene>
<keyword evidence="2" id="KW-1003">Cell membrane</keyword>
<feature type="transmembrane region" description="Helical" evidence="6">
    <location>
        <begin position="53"/>
        <end position="71"/>
    </location>
</feature>
<feature type="transmembrane region" description="Helical" evidence="6">
    <location>
        <begin position="29"/>
        <end position="46"/>
    </location>
</feature>
<feature type="transmembrane region" description="Helical" evidence="6">
    <location>
        <begin position="103"/>
        <end position="125"/>
    </location>
</feature>
<dbReference type="STRING" id="888060.HMPREF9081_1476"/>
<protein>
    <submittedName>
        <fullName evidence="7">Uncharacterized protein</fullName>
    </submittedName>
</protein>
<dbReference type="AlphaFoldDB" id="F5RMJ0"/>
<evidence type="ECO:0000256" key="4">
    <source>
        <dbReference type="ARBA" id="ARBA00022989"/>
    </source>
</evidence>
<keyword evidence="8" id="KW-1185">Reference proteome</keyword>
<dbReference type="PANTHER" id="PTHR34857">
    <property type="entry name" value="SLL0384 PROTEIN"/>
    <property type="match status" value="1"/>
</dbReference>
<feature type="transmembrane region" description="Helical" evidence="6">
    <location>
        <begin position="145"/>
        <end position="162"/>
    </location>
</feature>
<sequence>MRSFMNDLVLLFTDKNRKVTILTISSKPFDFRTMLYLNLLLMCVLISSGRQEVLILSFLLSILVFATVGSAAQTVKFILGFLALLVLQYGAELLRGTDLPRGLIFMPQLIAFIALRIYPFVVLGIALKKSTNIAEITTALSRLRLHRGIILSIVVMIRYLPAMKDDFRVIVDAMCLKGIPVSLGYVVRHPMKAIEYFIVPMLFRSEKITEEFSGAALVKGYEYSGMRTSYFDVRMSGKDWAMIFLAPLAFALCLTVV</sequence>
<organism evidence="7 8">
    <name type="scientific">Centipeda periodontii DSM 2778</name>
    <dbReference type="NCBI Taxonomy" id="888060"/>
    <lineage>
        <taxon>Bacteria</taxon>
        <taxon>Bacillati</taxon>
        <taxon>Bacillota</taxon>
        <taxon>Negativicutes</taxon>
        <taxon>Selenomonadales</taxon>
        <taxon>Selenomonadaceae</taxon>
        <taxon>Centipeda</taxon>
    </lineage>
</organism>
<dbReference type="InterPro" id="IPR051611">
    <property type="entry name" value="ECF_transporter_component"/>
</dbReference>
<accession>F5RMJ0</accession>
<comment type="subcellular location">
    <subcellularLocation>
        <location evidence="1">Membrane</location>
        <topology evidence="1">Multi-pass membrane protein</topology>
    </subcellularLocation>
</comment>
<evidence type="ECO:0000256" key="5">
    <source>
        <dbReference type="ARBA" id="ARBA00023136"/>
    </source>
</evidence>
<dbReference type="GO" id="GO:0005886">
    <property type="term" value="C:plasma membrane"/>
    <property type="evidence" value="ECO:0007669"/>
    <property type="project" value="UniProtKB-ARBA"/>
</dbReference>